<dbReference type="Proteomes" id="UP000654913">
    <property type="component" value="Chromosome 1"/>
</dbReference>
<protein>
    <submittedName>
        <fullName evidence="2">Uncharacterized protein</fullName>
    </submittedName>
</protein>
<accession>A0A7R7XA70</accession>
<organism evidence="2 3">
    <name type="scientific">Aspergillus puulaauensis</name>
    <dbReference type="NCBI Taxonomy" id="1220207"/>
    <lineage>
        <taxon>Eukaryota</taxon>
        <taxon>Fungi</taxon>
        <taxon>Dikarya</taxon>
        <taxon>Ascomycota</taxon>
        <taxon>Pezizomycotina</taxon>
        <taxon>Eurotiomycetes</taxon>
        <taxon>Eurotiomycetidae</taxon>
        <taxon>Eurotiales</taxon>
        <taxon>Aspergillaceae</taxon>
        <taxon>Aspergillus</taxon>
    </lineage>
</organism>
<proteinExistence type="predicted"/>
<dbReference type="GeneID" id="64967495"/>
<dbReference type="AlphaFoldDB" id="A0A7R7XA70"/>
<keyword evidence="3" id="KW-1185">Reference proteome</keyword>
<evidence type="ECO:0000256" key="1">
    <source>
        <dbReference type="SAM" id="MobiDB-lite"/>
    </source>
</evidence>
<reference evidence="2" key="2">
    <citation type="submission" date="2021-02" db="EMBL/GenBank/DDBJ databases">
        <title>Aspergillus puulaauensis MK2 genome sequence.</title>
        <authorList>
            <person name="Futagami T."/>
            <person name="Mori K."/>
            <person name="Kadooka C."/>
            <person name="Tanaka T."/>
        </authorList>
    </citation>
    <scope>NUCLEOTIDE SEQUENCE</scope>
    <source>
        <strain evidence="2">MK2</strain>
    </source>
</reference>
<evidence type="ECO:0000313" key="3">
    <source>
        <dbReference type="Proteomes" id="UP000654913"/>
    </source>
</evidence>
<evidence type="ECO:0000313" key="2">
    <source>
        <dbReference type="EMBL" id="BCS17490.1"/>
    </source>
</evidence>
<dbReference type="EMBL" id="AP024443">
    <property type="protein sequence ID" value="BCS17490.1"/>
    <property type="molecule type" value="Genomic_DNA"/>
</dbReference>
<name>A0A7R7XA70_9EURO</name>
<sequence length="53" mass="5626">MCLALGFMNSYAKKAHEKKGKKTDEEDQPPRPVMANAPPQTTAAVQGGAPVSQ</sequence>
<dbReference type="KEGG" id="apuu:APUU_10318A"/>
<dbReference type="RefSeq" id="XP_041549684.1">
    <property type="nucleotide sequence ID" value="XM_041699463.1"/>
</dbReference>
<gene>
    <name evidence="2" type="ORF">APUU_10318A</name>
</gene>
<feature type="region of interest" description="Disordered" evidence="1">
    <location>
        <begin position="12"/>
        <end position="53"/>
    </location>
</feature>
<reference evidence="2" key="1">
    <citation type="submission" date="2021-01" db="EMBL/GenBank/DDBJ databases">
        <authorList>
            <consortium name="Aspergillus puulaauensis MK2 genome sequencing consortium"/>
            <person name="Kazuki M."/>
            <person name="Futagami T."/>
        </authorList>
    </citation>
    <scope>NUCLEOTIDE SEQUENCE</scope>
    <source>
        <strain evidence="2">MK2</strain>
    </source>
</reference>